<proteinExistence type="predicted"/>
<keyword evidence="3" id="KW-0238">DNA-binding</keyword>
<evidence type="ECO:0000256" key="2">
    <source>
        <dbReference type="ARBA" id="ARBA00023015"/>
    </source>
</evidence>
<keyword evidence="4" id="KW-0804">Transcription</keyword>
<dbReference type="InterPro" id="IPR018490">
    <property type="entry name" value="cNMP-bd_dom_sf"/>
</dbReference>
<dbReference type="PROSITE" id="PS51063">
    <property type="entry name" value="HTH_CRP_2"/>
    <property type="match status" value="1"/>
</dbReference>
<evidence type="ECO:0000256" key="3">
    <source>
        <dbReference type="ARBA" id="ARBA00023125"/>
    </source>
</evidence>
<protein>
    <recommendedName>
        <fullName evidence="8">Global nitrogen transcriptional regulator</fullName>
    </recommendedName>
</protein>
<dbReference type="Pfam" id="PF00027">
    <property type="entry name" value="cNMP_binding"/>
    <property type="match status" value="1"/>
</dbReference>
<dbReference type="PROSITE" id="PS00042">
    <property type="entry name" value="HTH_CRP_1"/>
    <property type="match status" value="1"/>
</dbReference>
<dbReference type="InterPro" id="IPR000595">
    <property type="entry name" value="cNMP-bd_dom"/>
</dbReference>
<dbReference type="InterPro" id="IPR018335">
    <property type="entry name" value="Tscrpt_reg_HTH_Crp-type_CS"/>
</dbReference>
<keyword evidence="2" id="KW-0805">Transcription regulation</keyword>
<evidence type="ECO:0000259" key="6">
    <source>
        <dbReference type="PROSITE" id="PS51063"/>
    </source>
</evidence>
<accession>A0A126G1R0</accession>
<evidence type="ECO:0000256" key="1">
    <source>
        <dbReference type="ARBA" id="ARBA00004474"/>
    </source>
</evidence>
<dbReference type="InterPro" id="IPR014710">
    <property type="entry name" value="RmlC-like_jellyroll"/>
</dbReference>
<name>A0A126G1R0_WILSC</name>
<dbReference type="SUPFAM" id="SSF51206">
    <property type="entry name" value="cAMP-binding domain-like"/>
    <property type="match status" value="1"/>
</dbReference>
<dbReference type="GO" id="GO:0003700">
    <property type="term" value="F:DNA-binding transcription factor activity"/>
    <property type="evidence" value="ECO:0007669"/>
    <property type="project" value="InterPro"/>
</dbReference>
<keyword evidence="7" id="KW-0934">Plastid</keyword>
<gene>
    <name evidence="7" type="primary">ycf28</name>
</gene>
<comment type="subcellular location">
    <subcellularLocation>
        <location evidence="1">Plastid</location>
    </subcellularLocation>
</comment>
<dbReference type="CDD" id="cd00092">
    <property type="entry name" value="HTH_CRP"/>
    <property type="match status" value="1"/>
</dbReference>
<dbReference type="AlphaFoldDB" id="A0A126G1R0"/>
<dbReference type="Pfam" id="PF13545">
    <property type="entry name" value="HTH_Crp_2"/>
    <property type="match status" value="1"/>
</dbReference>
<dbReference type="EMBL" id="KR020505">
    <property type="protein sequence ID" value="AKS28487.1"/>
    <property type="molecule type" value="Genomic_DNA"/>
</dbReference>
<dbReference type="RefSeq" id="YP_009237440.1">
    <property type="nucleotide sequence ID" value="NC_029576.1"/>
</dbReference>
<reference evidence="7" key="1">
    <citation type="submission" date="2015-03" db="EMBL/GenBank/DDBJ databases">
        <title>Plastid genome analysis of the type material of Wildemania schizophylla (Bangiales, Rhodophyta).</title>
        <authorList>
            <person name="Hughey J.R."/>
        </authorList>
    </citation>
    <scope>NUCLEOTIDE SEQUENCE</scope>
</reference>
<dbReference type="Gene3D" id="1.10.10.10">
    <property type="entry name" value="Winged helix-like DNA-binding domain superfamily/Winged helix DNA-binding domain"/>
    <property type="match status" value="1"/>
</dbReference>
<sequence>MNNYYLSQEHSVAQISELSLSKIVCDNPWLIFFKTYNIEYQVLSLKRSDAIIFNTSSELYIILVGTLTITKIIHTTRKIVLNLLSDGDIFGHSNLSNCSLYYEAQAINTAHLVCVKYNTILNACRHYPCFNLFIVKQLLACSTNSYNFVEVMSHKSISNRVVSLLLVLAERHGTLSNNGIILNFTITHKILAQIIGSSRVTVTRILSELLKTKLITIQQRKIIIYNPILLSQRVLNKYK</sequence>
<feature type="domain" description="HTH crp-type" evidence="6">
    <location>
        <begin position="155"/>
        <end position="228"/>
    </location>
</feature>
<dbReference type="PROSITE" id="PS50042">
    <property type="entry name" value="CNMP_BINDING_3"/>
    <property type="match status" value="1"/>
</dbReference>
<dbReference type="GeneID" id="26939249"/>
<evidence type="ECO:0008006" key="8">
    <source>
        <dbReference type="Google" id="ProtNLM"/>
    </source>
</evidence>
<dbReference type="InterPro" id="IPR036388">
    <property type="entry name" value="WH-like_DNA-bd_sf"/>
</dbReference>
<evidence type="ECO:0000259" key="5">
    <source>
        <dbReference type="PROSITE" id="PS50042"/>
    </source>
</evidence>
<evidence type="ECO:0000256" key="4">
    <source>
        <dbReference type="ARBA" id="ARBA00023163"/>
    </source>
</evidence>
<dbReference type="SUPFAM" id="SSF46785">
    <property type="entry name" value="Winged helix' DNA-binding domain"/>
    <property type="match status" value="1"/>
</dbReference>
<geneLocation type="plastid" evidence="7"/>
<dbReference type="SMART" id="SM00419">
    <property type="entry name" value="HTH_CRP"/>
    <property type="match status" value="1"/>
</dbReference>
<organism evidence="7">
    <name type="scientific">Wildemania schizophylla</name>
    <name type="common">Red alga</name>
    <name type="synonym">Porphyra schizophylla</name>
    <dbReference type="NCBI Taxonomy" id="1134705"/>
    <lineage>
        <taxon>Eukaryota</taxon>
        <taxon>Rhodophyta</taxon>
        <taxon>Bangiophyceae</taxon>
        <taxon>Bangiales</taxon>
        <taxon>Bangiaceae</taxon>
        <taxon>Wildemania</taxon>
    </lineage>
</organism>
<dbReference type="GO" id="GO:0009536">
    <property type="term" value="C:plastid"/>
    <property type="evidence" value="ECO:0007669"/>
    <property type="project" value="UniProtKB-SubCell"/>
</dbReference>
<dbReference type="InterPro" id="IPR012318">
    <property type="entry name" value="HTH_CRP"/>
</dbReference>
<dbReference type="Gene3D" id="2.60.120.10">
    <property type="entry name" value="Jelly Rolls"/>
    <property type="match status" value="1"/>
</dbReference>
<dbReference type="CDD" id="cd00038">
    <property type="entry name" value="CAP_ED"/>
    <property type="match status" value="1"/>
</dbReference>
<dbReference type="InterPro" id="IPR036390">
    <property type="entry name" value="WH_DNA-bd_sf"/>
</dbReference>
<feature type="domain" description="Cyclic nucleotide-binding" evidence="5">
    <location>
        <begin position="54"/>
        <end position="95"/>
    </location>
</feature>
<dbReference type="GO" id="GO:0003677">
    <property type="term" value="F:DNA binding"/>
    <property type="evidence" value="ECO:0007669"/>
    <property type="project" value="UniProtKB-KW"/>
</dbReference>
<evidence type="ECO:0000313" key="7">
    <source>
        <dbReference type="EMBL" id="AKS28487.1"/>
    </source>
</evidence>